<keyword evidence="3" id="KW-0233">DNA recombination</keyword>
<evidence type="ECO:0000313" key="8">
    <source>
        <dbReference type="EMBL" id="WYJ90133.1"/>
    </source>
</evidence>
<dbReference type="SUPFAM" id="SSF56349">
    <property type="entry name" value="DNA breaking-rejoining enzymes"/>
    <property type="match status" value="1"/>
</dbReference>
<dbReference type="InterPro" id="IPR044068">
    <property type="entry name" value="CB"/>
</dbReference>
<dbReference type="EMBL" id="NGMM01000005">
    <property type="protein sequence ID" value="OTP13477.1"/>
    <property type="molecule type" value="Genomic_DNA"/>
</dbReference>
<dbReference type="InterPro" id="IPR011010">
    <property type="entry name" value="DNA_brk_join_enz"/>
</dbReference>
<dbReference type="InterPro" id="IPR050090">
    <property type="entry name" value="Tyrosine_recombinase_XerCD"/>
</dbReference>
<accession>A0A242K3A3</accession>
<feature type="domain" description="Tyr recombinase" evidence="5">
    <location>
        <begin position="169"/>
        <end position="359"/>
    </location>
</feature>
<dbReference type="EMBL" id="CP147247">
    <property type="protein sequence ID" value="WYJ90133.1"/>
    <property type="molecule type" value="Genomic_DNA"/>
</dbReference>
<evidence type="ECO:0000256" key="2">
    <source>
        <dbReference type="ARBA" id="ARBA00023125"/>
    </source>
</evidence>
<dbReference type="CDD" id="cd01189">
    <property type="entry name" value="INT_ICEBs1_C_like"/>
    <property type="match status" value="1"/>
</dbReference>
<dbReference type="AlphaFoldDB" id="A0A242K3A3"/>
<reference evidence="8" key="3">
    <citation type="submission" date="2024-03" db="EMBL/GenBank/DDBJ databases">
        <title>The Genome Sequence of Enterococcus sp. DIV0242b.</title>
        <authorList>
            <consortium name="The Broad Institute Genomics Platform"/>
            <consortium name="The Broad Institute Microbial Omics Core"/>
            <consortium name="The Broad Institute Genomic Center for Infectious Diseases"/>
            <person name="Earl A."/>
            <person name="Manson A."/>
            <person name="Gilmore M."/>
            <person name="Schwartman J."/>
            <person name="Shea T."/>
            <person name="Abouelleil A."/>
            <person name="Cao P."/>
            <person name="Chapman S."/>
            <person name="Cusick C."/>
            <person name="Young S."/>
            <person name="Neafsey D."/>
            <person name="Nusbaum C."/>
            <person name="Birren B."/>
        </authorList>
    </citation>
    <scope>NUCLEOTIDE SEQUENCE</scope>
    <source>
        <strain evidence="8">9E7_DIV0242</strain>
    </source>
</reference>
<keyword evidence="9" id="KW-1185">Reference proteome</keyword>
<evidence type="ECO:0000259" key="6">
    <source>
        <dbReference type="PROSITE" id="PS51900"/>
    </source>
</evidence>
<keyword evidence="1" id="KW-0229">DNA integration</keyword>
<dbReference type="Pfam" id="PF14659">
    <property type="entry name" value="Phage_int_SAM_3"/>
    <property type="match status" value="1"/>
</dbReference>
<evidence type="ECO:0000259" key="5">
    <source>
        <dbReference type="PROSITE" id="PS51898"/>
    </source>
</evidence>
<gene>
    <name evidence="8" type="ORF">A5888_001861</name>
    <name evidence="7" type="ORF">A5888_002955</name>
</gene>
<feature type="domain" description="Core-binding (CB)" evidence="6">
    <location>
        <begin position="66"/>
        <end position="148"/>
    </location>
</feature>
<dbReference type="InterPro" id="IPR002104">
    <property type="entry name" value="Integrase_catalytic"/>
</dbReference>
<reference evidence="8" key="2">
    <citation type="submission" date="2017-05" db="EMBL/GenBank/DDBJ databases">
        <authorList>
            <consortium name="The Broad Institute Genomics Platform"/>
            <consortium name="The Broad Institute Genomic Center for Infectious Diseases"/>
            <person name="Earl A."/>
            <person name="Manson A."/>
            <person name="Schwartman J."/>
            <person name="Gilmore M."/>
            <person name="Abouelleil A."/>
            <person name="Cao P."/>
            <person name="Chapman S."/>
            <person name="Cusick C."/>
            <person name="Shea T."/>
            <person name="Young S."/>
            <person name="Neafsey D."/>
            <person name="Nusbaum C."/>
            <person name="Birren B."/>
        </authorList>
    </citation>
    <scope>NUCLEOTIDE SEQUENCE</scope>
    <source>
        <strain evidence="8">9E7_DIV0242</strain>
    </source>
</reference>
<dbReference type="Gene3D" id="1.10.150.130">
    <property type="match status" value="1"/>
</dbReference>
<evidence type="ECO:0000313" key="9">
    <source>
        <dbReference type="Proteomes" id="UP000195141"/>
    </source>
</evidence>
<dbReference type="RefSeq" id="WP_086349969.1">
    <property type="nucleotide sequence ID" value="NZ_CP147247.1"/>
</dbReference>
<evidence type="ECO:0008006" key="10">
    <source>
        <dbReference type="Google" id="ProtNLM"/>
    </source>
</evidence>
<dbReference type="InterPro" id="IPR010998">
    <property type="entry name" value="Integrase_recombinase_N"/>
</dbReference>
<evidence type="ECO:0000256" key="3">
    <source>
        <dbReference type="ARBA" id="ARBA00023172"/>
    </source>
</evidence>
<proteinExistence type="predicted"/>
<name>A0A242K3A3_9ENTE</name>
<dbReference type="GO" id="GO:0003677">
    <property type="term" value="F:DNA binding"/>
    <property type="evidence" value="ECO:0007669"/>
    <property type="project" value="UniProtKB-UniRule"/>
</dbReference>
<dbReference type="PANTHER" id="PTHR30349:SF91">
    <property type="entry name" value="INTA PROTEIN"/>
    <property type="match status" value="1"/>
</dbReference>
<dbReference type="Gene3D" id="1.10.443.10">
    <property type="entry name" value="Intergrase catalytic core"/>
    <property type="match status" value="1"/>
</dbReference>
<sequence length="363" mass="42442">MSRKGENIYKRKDGRWEGRFIKGRKTNGAIHYGYVYARTYRETKDKIIEQKIILRQTDPSIKEFQGNLGYWFDYWIETLIKKEIKQSTYSSYKSKIEKHIKPILGEIPLSKLTTVDLNTFMKNIQEKLMPSSVQSVFQVLKTGLFEAEKKNFVEKDLLKFILLPKIHKKRIRTLTSEEEQKIRCLASEEEKGLPVLLALETGLRIGEIAGLKWQDINFDNKTLVVNRTRQRIQDHEKHRTHVIEDTPKTFLSRREIPLSEKMIQRLRTRKIANVGEYVISFKNKPTEPRTITNYFKSIMKKLNLERVNFHSLRHSFASKCLEKGVSVAVVATLLGHSSVKTTLDIYANSNRNNERKAIELIAE</sequence>
<dbReference type="Proteomes" id="UP000195141">
    <property type="component" value="Chromosome"/>
</dbReference>
<evidence type="ECO:0000313" key="7">
    <source>
        <dbReference type="EMBL" id="OTP13477.1"/>
    </source>
</evidence>
<dbReference type="PROSITE" id="PS51898">
    <property type="entry name" value="TYR_RECOMBINASE"/>
    <property type="match status" value="1"/>
</dbReference>
<dbReference type="OrthoDB" id="283809at2"/>
<organism evidence="7">
    <name type="scientific">Candidatus Enterococcus clewellii</name>
    <dbReference type="NCBI Taxonomy" id="1834193"/>
    <lineage>
        <taxon>Bacteria</taxon>
        <taxon>Bacillati</taxon>
        <taxon>Bacillota</taxon>
        <taxon>Bacilli</taxon>
        <taxon>Lactobacillales</taxon>
        <taxon>Enterococcaceae</taxon>
        <taxon>Enterococcus</taxon>
    </lineage>
</organism>
<dbReference type="GO" id="GO:0015074">
    <property type="term" value="P:DNA integration"/>
    <property type="evidence" value="ECO:0007669"/>
    <property type="project" value="UniProtKB-KW"/>
</dbReference>
<dbReference type="PROSITE" id="PS51900">
    <property type="entry name" value="CB"/>
    <property type="match status" value="1"/>
</dbReference>
<protein>
    <recommendedName>
        <fullName evidence="10">Tyr recombinase domain-containing protein</fullName>
    </recommendedName>
</protein>
<evidence type="ECO:0000256" key="1">
    <source>
        <dbReference type="ARBA" id="ARBA00022908"/>
    </source>
</evidence>
<dbReference type="PANTHER" id="PTHR30349">
    <property type="entry name" value="PHAGE INTEGRASE-RELATED"/>
    <property type="match status" value="1"/>
</dbReference>
<keyword evidence="2 4" id="KW-0238">DNA-binding</keyword>
<dbReference type="InterPro" id="IPR013762">
    <property type="entry name" value="Integrase-like_cat_sf"/>
</dbReference>
<dbReference type="GO" id="GO:0006310">
    <property type="term" value="P:DNA recombination"/>
    <property type="evidence" value="ECO:0007669"/>
    <property type="project" value="UniProtKB-KW"/>
</dbReference>
<reference evidence="7" key="1">
    <citation type="submission" date="2017-05" db="EMBL/GenBank/DDBJ databases">
        <title>The Genome Sequence of Enterococcus sp. 9E7_DIV0242.</title>
        <authorList>
            <consortium name="The Broad Institute Genomics Platform"/>
            <consortium name="The Broad Institute Genomic Center for Infectious Diseases"/>
            <person name="Earl A."/>
            <person name="Manson A."/>
            <person name="Schwartman J."/>
            <person name="Gilmore M."/>
            <person name="Abouelleil A."/>
            <person name="Cao P."/>
            <person name="Chapman S."/>
            <person name="Cusick C."/>
            <person name="Shea T."/>
            <person name="Young S."/>
            <person name="Neafsey D."/>
            <person name="Nusbaum C."/>
            <person name="Birren B."/>
        </authorList>
    </citation>
    <scope>NUCLEOTIDE SEQUENCE [LARGE SCALE GENOMIC DNA]</scope>
    <source>
        <strain evidence="7">9E7_DIV0242</strain>
    </source>
</reference>
<dbReference type="Pfam" id="PF00589">
    <property type="entry name" value="Phage_integrase"/>
    <property type="match status" value="1"/>
</dbReference>
<dbReference type="InterPro" id="IPR004107">
    <property type="entry name" value="Integrase_SAM-like_N"/>
</dbReference>
<evidence type="ECO:0000256" key="4">
    <source>
        <dbReference type="PROSITE-ProRule" id="PRU01248"/>
    </source>
</evidence>